<dbReference type="InterPro" id="IPR039422">
    <property type="entry name" value="MarR/SlyA-like"/>
</dbReference>
<dbReference type="PRINTS" id="PR00598">
    <property type="entry name" value="HTHMARR"/>
</dbReference>
<dbReference type="InterPro" id="IPR036388">
    <property type="entry name" value="WH-like_DNA-bd_sf"/>
</dbReference>
<dbReference type="EMBL" id="DVJM01000190">
    <property type="protein sequence ID" value="HIS79485.1"/>
    <property type="molecule type" value="Genomic_DNA"/>
</dbReference>
<evidence type="ECO:0000313" key="5">
    <source>
        <dbReference type="EMBL" id="HIS79485.1"/>
    </source>
</evidence>
<comment type="caution">
    <text evidence="5">The sequence shown here is derived from an EMBL/GenBank/DDBJ whole genome shotgun (WGS) entry which is preliminary data.</text>
</comment>
<evidence type="ECO:0000256" key="2">
    <source>
        <dbReference type="ARBA" id="ARBA00023125"/>
    </source>
</evidence>
<reference evidence="5" key="2">
    <citation type="journal article" date="2021" name="PeerJ">
        <title>Extensive microbial diversity within the chicken gut microbiome revealed by metagenomics and culture.</title>
        <authorList>
            <person name="Gilroy R."/>
            <person name="Ravi A."/>
            <person name="Getino M."/>
            <person name="Pursley I."/>
            <person name="Horton D.L."/>
            <person name="Alikhan N.F."/>
            <person name="Baker D."/>
            <person name="Gharbi K."/>
            <person name="Hall N."/>
            <person name="Watson M."/>
            <person name="Adriaenssens E.M."/>
            <person name="Foster-Nyarko E."/>
            <person name="Jarju S."/>
            <person name="Secka A."/>
            <person name="Antonio M."/>
            <person name="Oren A."/>
            <person name="Chaudhuri R.R."/>
            <person name="La Ragione R."/>
            <person name="Hildebrand F."/>
            <person name="Pallen M.J."/>
        </authorList>
    </citation>
    <scope>NUCLEOTIDE SEQUENCE</scope>
    <source>
        <strain evidence="5">6086</strain>
    </source>
</reference>
<feature type="domain" description="HTH marR-type" evidence="4">
    <location>
        <begin position="3"/>
        <end position="110"/>
    </location>
</feature>
<protein>
    <submittedName>
        <fullName evidence="5">MarR family transcriptional regulator</fullName>
    </submittedName>
</protein>
<evidence type="ECO:0000259" key="4">
    <source>
        <dbReference type="PROSITE" id="PS50995"/>
    </source>
</evidence>
<sequence>MEKREIREGLLHAERARKQLIRPKLQELGLTPGQGQVGILNRLLQRPNLSQRELADLCHLDVTTMSRSLDRLEEEGLLRREKNPDCRRSYQVCLTPAGEKKAREVQAVLR</sequence>
<feature type="non-terminal residue" evidence="5">
    <location>
        <position position="110"/>
    </location>
</feature>
<dbReference type="PANTHER" id="PTHR33164">
    <property type="entry name" value="TRANSCRIPTIONAL REGULATOR, MARR FAMILY"/>
    <property type="match status" value="1"/>
</dbReference>
<dbReference type="GO" id="GO:0003700">
    <property type="term" value="F:DNA-binding transcription factor activity"/>
    <property type="evidence" value="ECO:0007669"/>
    <property type="project" value="InterPro"/>
</dbReference>
<reference evidence="5" key="1">
    <citation type="submission" date="2020-10" db="EMBL/GenBank/DDBJ databases">
        <authorList>
            <person name="Gilroy R."/>
        </authorList>
    </citation>
    <scope>NUCLEOTIDE SEQUENCE</scope>
    <source>
        <strain evidence="5">6086</strain>
    </source>
</reference>
<organism evidence="5 6">
    <name type="scientific">Candidatus Caccousia stercoris</name>
    <dbReference type="NCBI Taxonomy" id="2840723"/>
    <lineage>
        <taxon>Bacteria</taxon>
        <taxon>Bacillati</taxon>
        <taxon>Bacillota</taxon>
        <taxon>Clostridia</taxon>
        <taxon>Eubacteriales</taxon>
        <taxon>Oscillospiraceae</taxon>
        <taxon>Oscillospiraceae incertae sedis</taxon>
        <taxon>Candidatus Caccousia</taxon>
    </lineage>
</organism>
<dbReference type="SMART" id="SM00347">
    <property type="entry name" value="HTH_MARR"/>
    <property type="match status" value="1"/>
</dbReference>
<gene>
    <name evidence="5" type="ORF">IAD03_08960</name>
</gene>
<keyword evidence="3" id="KW-0804">Transcription</keyword>
<keyword evidence="2" id="KW-0238">DNA-binding</keyword>
<dbReference type="PROSITE" id="PS50995">
    <property type="entry name" value="HTH_MARR_2"/>
    <property type="match status" value="1"/>
</dbReference>
<evidence type="ECO:0000256" key="1">
    <source>
        <dbReference type="ARBA" id="ARBA00023015"/>
    </source>
</evidence>
<dbReference type="GO" id="GO:0006950">
    <property type="term" value="P:response to stress"/>
    <property type="evidence" value="ECO:0007669"/>
    <property type="project" value="TreeGrafter"/>
</dbReference>
<dbReference type="Gene3D" id="1.10.10.10">
    <property type="entry name" value="Winged helix-like DNA-binding domain superfamily/Winged helix DNA-binding domain"/>
    <property type="match status" value="1"/>
</dbReference>
<dbReference type="Pfam" id="PF01047">
    <property type="entry name" value="MarR"/>
    <property type="match status" value="1"/>
</dbReference>
<dbReference type="AlphaFoldDB" id="A0A9D1FUG0"/>
<dbReference type="PANTHER" id="PTHR33164:SF64">
    <property type="entry name" value="TRANSCRIPTIONAL REGULATOR SLYA"/>
    <property type="match status" value="1"/>
</dbReference>
<dbReference type="InterPro" id="IPR036390">
    <property type="entry name" value="WH_DNA-bd_sf"/>
</dbReference>
<name>A0A9D1FUG0_9FIRM</name>
<dbReference type="SUPFAM" id="SSF46785">
    <property type="entry name" value="Winged helix' DNA-binding domain"/>
    <property type="match status" value="1"/>
</dbReference>
<keyword evidence="1" id="KW-0805">Transcription regulation</keyword>
<dbReference type="GO" id="GO:0003677">
    <property type="term" value="F:DNA binding"/>
    <property type="evidence" value="ECO:0007669"/>
    <property type="project" value="UniProtKB-KW"/>
</dbReference>
<dbReference type="Proteomes" id="UP000824141">
    <property type="component" value="Unassembled WGS sequence"/>
</dbReference>
<proteinExistence type="predicted"/>
<evidence type="ECO:0000256" key="3">
    <source>
        <dbReference type="ARBA" id="ARBA00023163"/>
    </source>
</evidence>
<accession>A0A9D1FUG0</accession>
<evidence type="ECO:0000313" key="6">
    <source>
        <dbReference type="Proteomes" id="UP000824141"/>
    </source>
</evidence>
<dbReference type="InterPro" id="IPR000835">
    <property type="entry name" value="HTH_MarR-typ"/>
</dbReference>